<dbReference type="EMBL" id="CP021425">
    <property type="protein sequence ID" value="ARU57897.1"/>
    <property type="molecule type" value="Genomic_DNA"/>
</dbReference>
<feature type="transmembrane region" description="Helical" evidence="6">
    <location>
        <begin position="120"/>
        <end position="138"/>
    </location>
</feature>
<sequence length="305" mass="33678">MTSRYLIMRTVAIILLIALIFVVQWSVGWKQLIVPWFTISPGVLVPAFLLVFLSQVVRALRVQLLFKQDLGWALGGLFKVSAWHTAVNNLFPFRSGELSFPLLMQQRYGFPLLQSGVGLLYLRLLDLHCLCCVALVAFTVVQKSLVLILMFLVVLLCLPLLVRGRPLLAEIARRARPDSFVAKFFRQLLAMPLSFSVLAQIYGLTVLVWGIKLVAFLLVMQVFIQVEWGAMVLAIIAGDLSSVLPVHGVAGAGSYEAAMLLILKPLGVNFESALQSAVNIHLFLLGSSILIAILARCLPNSEKPL</sequence>
<dbReference type="RefSeq" id="WP_087462742.1">
    <property type="nucleotide sequence ID" value="NZ_CP021425.1"/>
</dbReference>
<evidence type="ECO:0000256" key="6">
    <source>
        <dbReference type="SAM" id="Phobius"/>
    </source>
</evidence>
<accession>A0A1Y0IBK2</accession>
<dbReference type="InterPro" id="IPR022791">
    <property type="entry name" value="L-PG_synthase/AglD"/>
</dbReference>
<gene>
    <name evidence="7" type="ORF">OLMES_3877</name>
</gene>
<feature type="transmembrane region" description="Helical" evidence="6">
    <location>
        <begin position="33"/>
        <end position="53"/>
    </location>
</feature>
<keyword evidence="2" id="KW-1003">Cell membrane</keyword>
<evidence type="ECO:0000256" key="3">
    <source>
        <dbReference type="ARBA" id="ARBA00022692"/>
    </source>
</evidence>
<evidence type="ECO:0000313" key="7">
    <source>
        <dbReference type="EMBL" id="ARU57897.1"/>
    </source>
</evidence>
<comment type="subcellular location">
    <subcellularLocation>
        <location evidence="1">Cell membrane</location>
        <topology evidence="1">Multi-pass membrane protein</topology>
    </subcellularLocation>
</comment>
<dbReference type="PANTHER" id="PTHR39087">
    <property type="entry name" value="UPF0104 MEMBRANE PROTEIN MJ1595"/>
    <property type="match status" value="1"/>
</dbReference>
<evidence type="ECO:0000256" key="5">
    <source>
        <dbReference type="ARBA" id="ARBA00023136"/>
    </source>
</evidence>
<organism evidence="7 8">
    <name type="scientific">Oleiphilus messinensis</name>
    <dbReference type="NCBI Taxonomy" id="141451"/>
    <lineage>
        <taxon>Bacteria</taxon>
        <taxon>Pseudomonadati</taxon>
        <taxon>Pseudomonadota</taxon>
        <taxon>Gammaproteobacteria</taxon>
        <taxon>Oceanospirillales</taxon>
        <taxon>Oleiphilaceae</taxon>
        <taxon>Oleiphilus</taxon>
    </lineage>
</organism>
<keyword evidence="5 6" id="KW-0472">Membrane</keyword>
<feature type="transmembrane region" description="Helical" evidence="6">
    <location>
        <begin position="184"/>
        <end position="209"/>
    </location>
</feature>
<proteinExistence type="predicted"/>
<keyword evidence="8" id="KW-1185">Reference proteome</keyword>
<feature type="transmembrane region" description="Helical" evidence="6">
    <location>
        <begin position="278"/>
        <end position="298"/>
    </location>
</feature>
<dbReference type="GO" id="GO:0005886">
    <property type="term" value="C:plasma membrane"/>
    <property type="evidence" value="ECO:0007669"/>
    <property type="project" value="UniProtKB-SubCell"/>
</dbReference>
<dbReference type="Pfam" id="PF03706">
    <property type="entry name" value="LPG_synthase_TM"/>
    <property type="match status" value="1"/>
</dbReference>
<name>A0A1Y0IBK2_9GAMM</name>
<evidence type="ECO:0000256" key="2">
    <source>
        <dbReference type="ARBA" id="ARBA00022475"/>
    </source>
</evidence>
<feature type="transmembrane region" description="Helical" evidence="6">
    <location>
        <begin position="243"/>
        <end position="263"/>
    </location>
</feature>
<feature type="transmembrane region" description="Helical" evidence="6">
    <location>
        <begin position="144"/>
        <end position="163"/>
    </location>
</feature>
<dbReference type="OrthoDB" id="421014at2"/>
<evidence type="ECO:0000256" key="4">
    <source>
        <dbReference type="ARBA" id="ARBA00022989"/>
    </source>
</evidence>
<evidence type="ECO:0000313" key="8">
    <source>
        <dbReference type="Proteomes" id="UP000196027"/>
    </source>
</evidence>
<dbReference type="PANTHER" id="PTHR39087:SF2">
    <property type="entry name" value="UPF0104 MEMBRANE PROTEIN MJ1595"/>
    <property type="match status" value="1"/>
</dbReference>
<dbReference type="AlphaFoldDB" id="A0A1Y0IBK2"/>
<evidence type="ECO:0000256" key="1">
    <source>
        <dbReference type="ARBA" id="ARBA00004651"/>
    </source>
</evidence>
<reference evidence="7 8" key="1">
    <citation type="submission" date="2017-05" db="EMBL/GenBank/DDBJ databases">
        <title>Genomic insights into alkan degradation activity of Oleiphilus messinensis.</title>
        <authorList>
            <person name="Kozyavkin S.A."/>
            <person name="Slesarev A.I."/>
            <person name="Golyshin P.N."/>
            <person name="Korzhenkov A."/>
            <person name="Golyshina O.N."/>
            <person name="Toshchakov S.V."/>
        </authorList>
    </citation>
    <scope>NUCLEOTIDE SEQUENCE [LARGE SCALE GENOMIC DNA]</scope>
    <source>
        <strain evidence="7 8">ME102</strain>
    </source>
</reference>
<dbReference type="Proteomes" id="UP000196027">
    <property type="component" value="Chromosome"/>
</dbReference>
<feature type="transmembrane region" description="Helical" evidence="6">
    <location>
        <begin position="215"/>
        <end position="236"/>
    </location>
</feature>
<feature type="transmembrane region" description="Helical" evidence="6">
    <location>
        <begin position="7"/>
        <end position="27"/>
    </location>
</feature>
<keyword evidence="4 6" id="KW-1133">Transmembrane helix</keyword>
<protein>
    <submittedName>
        <fullName evidence="7">Glc family PTS porter</fullName>
    </submittedName>
</protein>
<keyword evidence="3 6" id="KW-0812">Transmembrane</keyword>
<dbReference type="KEGG" id="ome:OLMES_3877"/>